<keyword evidence="7 10" id="KW-0472">Membrane</keyword>
<evidence type="ECO:0000256" key="6">
    <source>
        <dbReference type="ARBA" id="ARBA00022729"/>
    </source>
</evidence>
<dbReference type="RefSeq" id="WP_225239239.1">
    <property type="nucleotide sequence ID" value="NZ_JAHYBX010000005.1"/>
</dbReference>
<dbReference type="Gene3D" id="2.40.170.20">
    <property type="entry name" value="TonB-dependent receptor, beta-barrel domain"/>
    <property type="match status" value="1"/>
</dbReference>
<protein>
    <submittedName>
        <fullName evidence="15">TonB-dependent receptor</fullName>
    </submittedName>
</protein>
<feature type="region of interest" description="Disordered" evidence="11">
    <location>
        <begin position="33"/>
        <end position="128"/>
    </location>
</feature>
<dbReference type="Proteomes" id="UP001198602">
    <property type="component" value="Unassembled WGS sequence"/>
</dbReference>
<evidence type="ECO:0000256" key="1">
    <source>
        <dbReference type="ARBA" id="ARBA00004571"/>
    </source>
</evidence>
<evidence type="ECO:0000256" key="7">
    <source>
        <dbReference type="ARBA" id="ARBA00023136"/>
    </source>
</evidence>
<feature type="domain" description="Outer membrane protein beta-barrel" evidence="14">
    <location>
        <begin position="361"/>
        <end position="763"/>
    </location>
</feature>
<evidence type="ECO:0000256" key="12">
    <source>
        <dbReference type="SAM" id="SignalP"/>
    </source>
</evidence>
<dbReference type="InterPro" id="IPR036942">
    <property type="entry name" value="Beta-barrel_TonB_sf"/>
</dbReference>
<dbReference type="Gene3D" id="2.170.130.10">
    <property type="entry name" value="TonB-dependent receptor, plug domain"/>
    <property type="match status" value="1"/>
</dbReference>
<feature type="compositionally biased region" description="Basic and acidic residues" evidence="11">
    <location>
        <begin position="108"/>
        <end position="119"/>
    </location>
</feature>
<evidence type="ECO:0000256" key="9">
    <source>
        <dbReference type="ARBA" id="ARBA00023237"/>
    </source>
</evidence>
<keyword evidence="4 10" id="KW-1134">Transmembrane beta strand</keyword>
<evidence type="ECO:0000313" key="15">
    <source>
        <dbReference type="EMBL" id="MCA1856987.1"/>
    </source>
</evidence>
<organism evidence="15 16">
    <name type="scientific">Massilia hydrophila</name>
    <dbReference type="NCBI Taxonomy" id="3044279"/>
    <lineage>
        <taxon>Bacteria</taxon>
        <taxon>Pseudomonadati</taxon>
        <taxon>Pseudomonadota</taxon>
        <taxon>Betaproteobacteria</taxon>
        <taxon>Burkholderiales</taxon>
        <taxon>Oxalobacteraceae</taxon>
        <taxon>Telluria group</taxon>
        <taxon>Massilia</taxon>
    </lineage>
</organism>
<keyword evidence="16" id="KW-1185">Reference proteome</keyword>
<comment type="subcellular location">
    <subcellularLocation>
        <location evidence="1 10">Cell outer membrane</location>
        <topology evidence="1 10">Multi-pass membrane protein</topology>
    </subcellularLocation>
</comment>
<evidence type="ECO:0000256" key="8">
    <source>
        <dbReference type="ARBA" id="ARBA00023170"/>
    </source>
</evidence>
<keyword evidence="6 12" id="KW-0732">Signal</keyword>
<feature type="domain" description="TonB-dependent receptor plug" evidence="13">
    <location>
        <begin position="121"/>
        <end position="203"/>
    </location>
</feature>
<sequence>MSTNRSPEFHPRLSLIARLVAGTLLMPLAAVAQQAPQQQAPQQQAGQQVQQPAAKPAVPAQAQPQAQSQAQSQAQAATSAQPPAQQQAPQEAPAVESTVTVTATRTQNRIDRQTYDVKADPATSNDSVADTLNKVPSVAVDADGNVTLRGRNNVQILVDGKPSAMMQGENRAAAIAALPAADLDSVEVINNPGAQFGNEGGGGPIINLVMRRERSPGGFGVLNANVGTEGRNNVSGFGSYTKGRYSVQGAVFRREDKRENSGETRRERIDPATGAVAPSTQVTDGVDRRLGTGFNAGMTYNLGEKDVLGATASYSENSNDNASSQSYRSTTAAGTVDNEYLRRSLSEAKGRNYSLGARLDHKGDAPGEIFKLDLRLSGAEGDRDARSSNTYIVRPPLNSPANSRQAYLTDTRVADFTGDYELPGEHGVIKLGYKVARNSNTFDNSYFDIAGGVESVNRNRTNRFELDDTTYAVYGNYQWRVNEKWGVLGGVRAEYADLDMNQVTTGQRVSNHYFDVIPSAFVTYGLSDDTTLRLSYAHRIRRPGAGELNPFVVYIDELNLSSGNPNLQPTNTDSLELGVETKLGKVDTNVRLYARRDSDLISERRFLQANDVLLTTRENAGSARSGGVEFSFSGRATEKLMIMVNGNIGYAEQDVLGSVRDDKRSATSVTGRARLMYQMDRNNSFALMLNAQGKTLFGEGYRKAVQSADFNYRRTLTPALSLVLNINDLFDSQKAETFTETDRLREYSVRRGSGRTAYVGLTYRFGGFGNMGGRRPMFMGPGGPGPHGGVGGGPVFIGPGR</sequence>
<dbReference type="PROSITE" id="PS52016">
    <property type="entry name" value="TONB_DEPENDENT_REC_3"/>
    <property type="match status" value="1"/>
</dbReference>
<evidence type="ECO:0000256" key="5">
    <source>
        <dbReference type="ARBA" id="ARBA00022692"/>
    </source>
</evidence>
<evidence type="ECO:0000256" key="11">
    <source>
        <dbReference type="SAM" id="MobiDB-lite"/>
    </source>
</evidence>
<dbReference type="InterPro" id="IPR039426">
    <property type="entry name" value="TonB-dep_rcpt-like"/>
</dbReference>
<evidence type="ECO:0000256" key="4">
    <source>
        <dbReference type="ARBA" id="ARBA00022452"/>
    </source>
</evidence>
<dbReference type="InterPro" id="IPR037066">
    <property type="entry name" value="Plug_dom_sf"/>
</dbReference>
<evidence type="ECO:0000256" key="3">
    <source>
        <dbReference type="ARBA" id="ARBA00022448"/>
    </source>
</evidence>
<dbReference type="InterPro" id="IPR012910">
    <property type="entry name" value="Plug_dom"/>
</dbReference>
<dbReference type="InterPro" id="IPR041700">
    <property type="entry name" value="OMP_b-brl_3"/>
</dbReference>
<evidence type="ECO:0000256" key="2">
    <source>
        <dbReference type="ARBA" id="ARBA00009810"/>
    </source>
</evidence>
<dbReference type="SUPFAM" id="SSF56935">
    <property type="entry name" value="Porins"/>
    <property type="match status" value="1"/>
</dbReference>
<feature type="compositionally biased region" description="Polar residues" evidence="11">
    <location>
        <begin position="97"/>
        <end position="107"/>
    </location>
</feature>
<keyword evidence="9 10" id="KW-0998">Cell outer membrane</keyword>
<evidence type="ECO:0000313" key="16">
    <source>
        <dbReference type="Proteomes" id="UP001198602"/>
    </source>
</evidence>
<evidence type="ECO:0000259" key="14">
    <source>
        <dbReference type="Pfam" id="PF14905"/>
    </source>
</evidence>
<proteinExistence type="inferred from homology"/>
<accession>A0ABS7YDB6</accession>
<evidence type="ECO:0000259" key="13">
    <source>
        <dbReference type="Pfam" id="PF07715"/>
    </source>
</evidence>
<dbReference type="Pfam" id="PF07715">
    <property type="entry name" value="Plug"/>
    <property type="match status" value="1"/>
</dbReference>
<feature type="chain" id="PRO_5046545048" evidence="12">
    <location>
        <begin position="33"/>
        <end position="801"/>
    </location>
</feature>
<evidence type="ECO:0000256" key="10">
    <source>
        <dbReference type="PROSITE-ProRule" id="PRU01360"/>
    </source>
</evidence>
<keyword evidence="8 15" id="KW-0675">Receptor</keyword>
<feature type="signal peptide" evidence="12">
    <location>
        <begin position="1"/>
        <end position="32"/>
    </location>
</feature>
<feature type="compositionally biased region" description="Low complexity" evidence="11">
    <location>
        <begin position="33"/>
        <end position="94"/>
    </location>
</feature>
<gene>
    <name evidence="15" type="ORF">LE190_13775</name>
</gene>
<name>A0ABS7YDB6_9BURK</name>
<comment type="caution">
    <text evidence="15">The sequence shown here is derived from an EMBL/GenBank/DDBJ whole genome shotgun (WGS) entry which is preliminary data.</text>
</comment>
<keyword evidence="3 10" id="KW-0813">Transport</keyword>
<keyword evidence="5 10" id="KW-0812">Transmembrane</keyword>
<dbReference type="PANTHER" id="PTHR30069:SF29">
    <property type="entry name" value="HEMOGLOBIN AND HEMOGLOBIN-HAPTOGLOBIN-BINDING PROTEIN 1-RELATED"/>
    <property type="match status" value="1"/>
</dbReference>
<dbReference type="PANTHER" id="PTHR30069">
    <property type="entry name" value="TONB-DEPENDENT OUTER MEMBRANE RECEPTOR"/>
    <property type="match status" value="1"/>
</dbReference>
<dbReference type="EMBL" id="JAHYBX010000005">
    <property type="protein sequence ID" value="MCA1856987.1"/>
    <property type="molecule type" value="Genomic_DNA"/>
</dbReference>
<reference evidence="15 16" key="1">
    <citation type="submission" date="2021-07" db="EMBL/GenBank/DDBJ databases">
        <title>Characterization of Violacein-producing bacteria and related species.</title>
        <authorList>
            <person name="Wilson H.S."/>
            <person name="De Leon M.E."/>
        </authorList>
    </citation>
    <scope>NUCLEOTIDE SEQUENCE [LARGE SCALE GENOMIC DNA]</scope>
    <source>
        <strain evidence="15 16">HSC-2F05</strain>
    </source>
</reference>
<dbReference type="Pfam" id="PF14905">
    <property type="entry name" value="OMP_b-brl_3"/>
    <property type="match status" value="1"/>
</dbReference>
<comment type="similarity">
    <text evidence="2 10">Belongs to the TonB-dependent receptor family.</text>
</comment>